<evidence type="ECO:0000313" key="4">
    <source>
        <dbReference type="EMBL" id="WVZ78873.1"/>
    </source>
</evidence>
<dbReference type="CDD" id="cd08958">
    <property type="entry name" value="FR_SDR_e"/>
    <property type="match status" value="1"/>
</dbReference>
<dbReference type="InterPro" id="IPR050425">
    <property type="entry name" value="NAD(P)_dehydrat-like"/>
</dbReference>
<evidence type="ECO:0000313" key="5">
    <source>
        <dbReference type="Proteomes" id="UP001341281"/>
    </source>
</evidence>
<feature type="region of interest" description="Disordered" evidence="2">
    <location>
        <begin position="1"/>
        <end position="36"/>
    </location>
</feature>
<dbReference type="InterPro" id="IPR036291">
    <property type="entry name" value="NAD(P)-bd_dom_sf"/>
</dbReference>
<feature type="compositionally biased region" description="Gly residues" evidence="2">
    <location>
        <begin position="1"/>
        <end position="16"/>
    </location>
</feature>
<dbReference type="Gene3D" id="3.40.50.720">
    <property type="entry name" value="NAD(P)-binding Rossmann-like Domain"/>
    <property type="match status" value="1"/>
</dbReference>
<gene>
    <name evidence="4" type="ORF">U9M48_026520</name>
</gene>
<organism evidence="4 5">
    <name type="scientific">Paspalum notatum var. saurae</name>
    <dbReference type="NCBI Taxonomy" id="547442"/>
    <lineage>
        <taxon>Eukaryota</taxon>
        <taxon>Viridiplantae</taxon>
        <taxon>Streptophyta</taxon>
        <taxon>Embryophyta</taxon>
        <taxon>Tracheophyta</taxon>
        <taxon>Spermatophyta</taxon>
        <taxon>Magnoliopsida</taxon>
        <taxon>Liliopsida</taxon>
        <taxon>Poales</taxon>
        <taxon>Poaceae</taxon>
        <taxon>PACMAD clade</taxon>
        <taxon>Panicoideae</taxon>
        <taxon>Andropogonodae</taxon>
        <taxon>Paspaleae</taxon>
        <taxon>Paspalinae</taxon>
        <taxon>Paspalum</taxon>
    </lineage>
</organism>
<dbReference type="PANTHER" id="PTHR10366:SF628">
    <property type="entry name" value="NAD(P)-BINDING ROSSMANN-FOLD SUPERFAMILY PROTEIN"/>
    <property type="match status" value="1"/>
</dbReference>
<name>A0AAQ3TSV5_PASNO</name>
<evidence type="ECO:0000256" key="2">
    <source>
        <dbReference type="SAM" id="MobiDB-lite"/>
    </source>
</evidence>
<dbReference type="FunFam" id="3.40.50.720:FF:000085">
    <property type="entry name" value="Dihydroflavonol reductase"/>
    <property type="match status" value="1"/>
</dbReference>
<evidence type="ECO:0000259" key="3">
    <source>
        <dbReference type="Pfam" id="PF01370"/>
    </source>
</evidence>
<dbReference type="PANTHER" id="PTHR10366">
    <property type="entry name" value="NAD DEPENDENT EPIMERASE/DEHYDRATASE"/>
    <property type="match status" value="1"/>
</dbReference>
<keyword evidence="1" id="KW-0560">Oxidoreductase</keyword>
<feature type="domain" description="NAD-dependent epimerase/dehydratase" evidence="3">
    <location>
        <begin position="38"/>
        <end position="297"/>
    </location>
</feature>
<dbReference type="GO" id="GO:0016616">
    <property type="term" value="F:oxidoreductase activity, acting on the CH-OH group of donors, NAD or NADP as acceptor"/>
    <property type="evidence" value="ECO:0007669"/>
    <property type="project" value="TreeGrafter"/>
</dbReference>
<evidence type="ECO:0000256" key="1">
    <source>
        <dbReference type="ARBA" id="ARBA00023002"/>
    </source>
</evidence>
<accession>A0AAQ3TSV5</accession>
<protein>
    <recommendedName>
        <fullName evidence="3">NAD-dependent epimerase/dehydratase domain-containing protein</fullName>
    </recommendedName>
</protein>
<sequence length="401" mass="43169">MMGGVGVGVDVDGGGSPEEQQEEEQRAGAGGDSDPPAVCVTGSTGYVGSWLVRTLLRRGYRVHATARDTGKARQVLAAVEGSEEDRRRLRVFRADMGEDGSFDAAVTGCVALFHVAASMELHVPPGHDTEERVRSSVLEPATRGTINVLRSCARAGTVRRVVFTSSVSTLTAAAGAEGRRKPVVDESCLRRLDDVWRTKPVGWTYILSKRLTEEAAFRFARDNGLRLVSAILPTVAGPFLTPSVPTSIQLLLSPITGDPKLYSLLTSVHARFGCVPLAHVQDVCDAHVFLMEAPRAEGRYLCAAGGYQVARIAELLASRYPPFRPGERHVEQGLRRLELGGGLVQEAAGPGFQVRVRCGGHGGGQCRAVCPPWIPGASRDLKSLEADGFRIQIQKKGRRRQ</sequence>
<dbReference type="SUPFAM" id="SSF51735">
    <property type="entry name" value="NAD(P)-binding Rossmann-fold domains"/>
    <property type="match status" value="1"/>
</dbReference>
<dbReference type="Pfam" id="PF01370">
    <property type="entry name" value="Epimerase"/>
    <property type="match status" value="1"/>
</dbReference>
<dbReference type="Proteomes" id="UP001341281">
    <property type="component" value="Chromosome 06"/>
</dbReference>
<dbReference type="AlphaFoldDB" id="A0AAQ3TSV5"/>
<reference evidence="4 5" key="1">
    <citation type="submission" date="2024-02" db="EMBL/GenBank/DDBJ databases">
        <title>High-quality chromosome-scale genome assembly of Pensacola bahiagrass (Paspalum notatum Flugge var. saurae).</title>
        <authorList>
            <person name="Vega J.M."/>
            <person name="Podio M."/>
            <person name="Orjuela J."/>
            <person name="Siena L.A."/>
            <person name="Pessino S.C."/>
            <person name="Combes M.C."/>
            <person name="Mariac C."/>
            <person name="Albertini E."/>
            <person name="Pupilli F."/>
            <person name="Ortiz J.P.A."/>
            <person name="Leblanc O."/>
        </authorList>
    </citation>
    <scope>NUCLEOTIDE SEQUENCE [LARGE SCALE GENOMIC DNA]</scope>
    <source>
        <strain evidence="4">R1</strain>
        <tissue evidence="4">Leaf</tissue>
    </source>
</reference>
<dbReference type="InterPro" id="IPR001509">
    <property type="entry name" value="Epimerase_deHydtase"/>
</dbReference>
<proteinExistence type="predicted"/>
<keyword evidence="5" id="KW-1185">Reference proteome</keyword>
<dbReference type="EMBL" id="CP144750">
    <property type="protein sequence ID" value="WVZ78873.1"/>
    <property type="molecule type" value="Genomic_DNA"/>
</dbReference>